<reference evidence="2 3" key="1">
    <citation type="submission" date="2020-12" db="EMBL/GenBank/DDBJ databases">
        <title>Whole genome sequences of gut porcine anaerobes.</title>
        <authorList>
            <person name="Kubasova T."/>
            <person name="Jahodarova E."/>
            <person name="Rychlik I."/>
        </authorList>
    </citation>
    <scope>NUCLEOTIDE SEQUENCE [LARGE SCALE GENOMIC DNA]</scope>
    <source>
        <strain evidence="2 3">An925</strain>
    </source>
</reference>
<keyword evidence="1" id="KW-1133">Transmembrane helix</keyword>
<dbReference type="EMBL" id="JADYTN010000002">
    <property type="protein sequence ID" value="MCF2562781.1"/>
    <property type="molecule type" value="Genomic_DNA"/>
</dbReference>
<sequence length="591" mass="67830">MKLTTRQKQKLQHMCSIVLLAMLTTILLCTCGKSDRSIAILERAENIIDEHPDSALLLLNSISSEQNEMDKSQYMAYHLLLTDAHYRTGNTIVEDSIIIESANYYDLHGTCKEQVRANYLAALVYDYKGNTPMALQYYMKAVAHTDTSDTHCDWHLLGTLHAQMAKAYGRAMVYSMQMNCIHKAEHAFFKANDTVNALKAKTQTADIYAQNGDTYRAITLLDSVADVMAKQQYHELAVGFFLKEMPLIAKKTDRKFAESVMQKVQQEMHYLASNHRLWNNYYACQGILAELQDNIDSAGFYYMQANLSDINDMPLTACINGGLMRYYTAKGNLREATRYATYYTLACDSLQKMHAENIDCEMYRLYTQDRMGEVEKHMEARLKTMIAALLIVIFVLCIAGLISHQWYKRHKQWQRIKIERHNMYFQQLRATYDHARHEYDTLQNDFLAYKQAKGEELESLRAQVATYLDQNVSIETWDKERELFDDKAISHLHSLLERGKIPSGRDLREVVQLAEAHLPDFWAVVCNPTKHLSLTEIQVCVLLRVCFIPSEIAAAMNISMQRVSNAKASIHEKLFGTKGAKGLEDKLLALH</sequence>
<evidence type="ECO:0000313" key="2">
    <source>
        <dbReference type="EMBL" id="MCF2562781.1"/>
    </source>
</evidence>
<dbReference type="SUPFAM" id="SSF46894">
    <property type="entry name" value="C-terminal effector domain of the bipartite response regulators"/>
    <property type="match status" value="1"/>
</dbReference>
<feature type="transmembrane region" description="Helical" evidence="1">
    <location>
        <begin position="385"/>
        <end position="407"/>
    </location>
</feature>
<protein>
    <recommendedName>
        <fullName evidence="4">Tetratricopeptide repeat protein</fullName>
    </recommendedName>
</protein>
<dbReference type="RefSeq" id="WP_301637349.1">
    <property type="nucleotide sequence ID" value="NZ_JADYTN010000002.1"/>
</dbReference>
<keyword evidence="3" id="KW-1185">Reference proteome</keyword>
<accession>A0ABS9CCE1</accession>
<dbReference type="InterPro" id="IPR016032">
    <property type="entry name" value="Sig_transdc_resp-reg_C-effctor"/>
</dbReference>
<evidence type="ECO:0000313" key="3">
    <source>
        <dbReference type="Proteomes" id="UP001200470"/>
    </source>
</evidence>
<name>A0ABS9CCE1_9BACT</name>
<evidence type="ECO:0000256" key="1">
    <source>
        <dbReference type="SAM" id="Phobius"/>
    </source>
</evidence>
<proteinExistence type="predicted"/>
<evidence type="ECO:0008006" key="4">
    <source>
        <dbReference type="Google" id="ProtNLM"/>
    </source>
</evidence>
<gene>
    <name evidence="2" type="ORF">I6E12_01435</name>
</gene>
<dbReference type="Proteomes" id="UP001200470">
    <property type="component" value="Unassembled WGS sequence"/>
</dbReference>
<keyword evidence="1" id="KW-0812">Transmembrane</keyword>
<organism evidence="2 3">
    <name type="scientific">Xylanibacter brevis</name>
    <dbReference type="NCBI Taxonomy" id="83231"/>
    <lineage>
        <taxon>Bacteria</taxon>
        <taxon>Pseudomonadati</taxon>
        <taxon>Bacteroidota</taxon>
        <taxon>Bacteroidia</taxon>
        <taxon>Bacteroidales</taxon>
        <taxon>Prevotellaceae</taxon>
        <taxon>Xylanibacter</taxon>
    </lineage>
</organism>
<comment type="caution">
    <text evidence="2">The sequence shown here is derived from an EMBL/GenBank/DDBJ whole genome shotgun (WGS) entry which is preliminary data.</text>
</comment>
<keyword evidence="1" id="KW-0472">Membrane</keyword>